<accession>A0A480ACK8</accession>
<name>A0A480ACK8_9CYAN</name>
<organism evidence="1 2">
    <name type="scientific">Dolichospermum planctonicum</name>
    <dbReference type="NCBI Taxonomy" id="136072"/>
    <lineage>
        <taxon>Bacteria</taxon>
        <taxon>Bacillati</taxon>
        <taxon>Cyanobacteriota</taxon>
        <taxon>Cyanophyceae</taxon>
        <taxon>Nostocales</taxon>
        <taxon>Aphanizomenonaceae</taxon>
        <taxon>Dolichospermum</taxon>
    </lineage>
</organism>
<evidence type="ECO:0000313" key="1">
    <source>
        <dbReference type="EMBL" id="GCL42865.1"/>
    </source>
</evidence>
<protein>
    <submittedName>
        <fullName evidence="1">Uncharacterized protein</fullName>
    </submittedName>
</protein>
<sequence>MGIGEDTGKKEQIREFLARVNRGLGFIEDIWVEREVKTPGTEGQYNLARGLSGKPISNITDLLKDDIKHTFDNSLFTFRFIAADPGSGKTTLLNYLRELIEIEPIYRKYSVIVYFPFNALLADASGESFGVKLYSYILTKTFWVLMKDNSNLSINIGKASESFLSRLMGKEKVAQIKLNNDNAILFANQLNIFLSEIKVNFKDLFFSVVQEILKSEPQANFVYLMDELDSLKPDYLDDARAIIRDLINETCNIKKPRLMVYIVGQSRQVDSFIEKDAGLYSRVINNLITLVRFRKEECLKIKTLIEERIKGAYSSCKDFDKAWNELKSIALEPTSYQSLREFCEVYSQRVITIHETYFKFFDEPFNRFESKARELVETESRNKWVKFLGDSLIEEKIFPEKTENHLGHNGWRKYKGKGGYSLLISDSTTRIKNHNVDCYVELRHHDDAVAKAYGEAKNYSLIKEHLDTFQEWLKDFDFSVDKDNLPPDLAFLIAPGCTELQIRKLKNKNIEFLKTERIDETDRSGSSSHENVDPVLSFINTADREKMIQILRGTRIQQITIDKIIRNRPYSQLDELESKAKTSKSMRDKIEDKIGKEDCNLFCTTT</sequence>
<evidence type="ECO:0000313" key="2">
    <source>
        <dbReference type="Proteomes" id="UP000299367"/>
    </source>
</evidence>
<dbReference type="EMBL" id="BJCF01000028">
    <property type="protein sequence ID" value="GCL42865.1"/>
    <property type="molecule type" value="Genomic_DNA"/>
</dbReference>
<dbReference type="Proteomes" id="UP000299367">
    <property type="component" value="Unassembled WGS sequence"/>
</dbReference>
<comment type="caution">
    <text evidence="1">The sequence shown here is derived from an EMBL/GenBank/DDBJ whole genome shotgun (WGS) entry which is preliminary data.</text>
</comment>
<dbReference type="OrthoDB" id="466317at2"/>
<gene>
    <name evidence="1" type="ORF">NIES80_25730</name>
</gene>
<dbReference type="InterPro" id="IPR027417">
    <property type="entry name" value="P-loop_NTPase"/>
</dbReference>
<dbReference type="RefSeq" id="WP_137908418.1">
    <property type="nucleotide sequence ID" value="NZ_BJCF01000028.1"/>
</dbReference>
<dbReference type="Gene3D" id="3.40.50.300">
    <property type="entry name" value="P-loop containing nucleotide triphosphate hydrolases"/>
    <property type="match status" value="1"/>
</dbReference>
<proteinExistence type="predicted"/>
<reference evidence="2" key="1">
    <citation type="submission" date="2019-02" db="EMBL/GenBank/DDBJ databases">
        <title>Draft genome sequence of Dolichospermum planctonicum NIES-80.</title>
        <authorList>
            <person name="Yamaguchi H."/>
            <person name="Suzuki S."/>
            <person name="Kawachi M."/>
        </authorList>
    </citation>
    <scope>NUCLEOTIDE SEQUENCE [LARGE SCALE GENOMIC DNA]</scope>
    <source>
        <strain evidence="2">NIES-80</strain>
    </source>
</reference>
<dbReference type="SUPFAM" id="SSF52540">
    <property type="entry name" value="P-loop containing nucleoside triphosphate hydrolases"/>
    <property type="match status" value="1"/>
</dbReference>
<dbReference type="AlphaFoldDB" id="A0A480ACK8"/>